<reference evidence="5" key="1">
    <citation type="submission" date="2018-05" db="EMBL/GenBank/DDBJ databases">
        <authorList>
            <person name="Lanie J.A."/>
            <person name="Ng W.-L."/>
            <person name="Kazmierczak K.M."/>
            <person name="Andrzejewski T.M."/>
            <person name="Davidsen T.M."/>
            <person name="Wayne K.J."/>
            <person name="Tettelin H."/>
            <person name="Glass J.I."/>
            <person name="Rusch D."/>
            <person name="Podicherti R."/>
            <person name="Tsui H.-C.T."/>
            <person name="Winkler M.E."/>
        </authorList>
    </citation>
    <scope>NUCLEOTIDE SEQUENCE</scope>
</reference>
<comment type="similarity">
    <text evidence="1">Belongs to the esterase D family.</text>
</comment>
<dbReference type="EC" id="3.1.2.12" evidence="2"/>
<evidence type="ECO:0000256" key="2">
    <source>
        <dbReference type="ARBA" id="ARBA00012479"/>
    </source>
</evidence>
<keyword evidence="3" id="KW-0719">Serine esterase</keyword>
<organism evidence="5">
    <name type="scientific">marine metagenome</name>
    <dbReference type="NCBI Taxonomy" id="408172"/>
    <lineage>
        <taxon>unclassified sequences</taxon>
        <taxon>metagenomes</taxon>
        <taxon>ecological metagenomes</taxon>
    </lineage>
</organism>
<protein>
    <recommendedName>
        <fullName evidence="2">S-formylglutathione hydrolase</fullName>
        <ecNumber evidence="2">3.1.2.12</ecNumber>
    </recommendedName>
</protein>
<evidence type="ECO:0000256" key="4">
    <source>
        <dbReference type="ARBA" id="ARBA00022801"/>
    </source>
</evidence>
<dbReference type="AlphaFoldDB" id="A0A382C1R4"/>
<dbReference type="InterPro" id="IPR000801">
    <property type="entry name" value="Esterase-like"/>
</dbReference>
<dbReference type="NCBIfam" id="TIGR02821">
    <property type="entry name" value="fghA_ester_D"/>
    <property type="match status" value="1"/>
</dbReference>
<dbReference type="InterPro" id="IPR029058">
    <property type="entry name" value="AB_hydrolase_fold"/>
</dbReference>
<dbReference type="PANTHER" id="PTHR10061">
    <property type="entry name" value="S-FORMYLGLUTATHIONE HYDROLASE"/>
    <property type="match status" value="1"/>
</dbReference>
<dbReference type="Gene3D" id="3.40.50.1820">
    <property type="entry name" value="alpha/beta hydrolase"/>
    <property type="match status" value="1"/>
</dbReference>
<keyword evidence="4" id="KW-0378">Hydrolase</keyword>
<dbReference type="GO" id="GO:0046294">
    <property type="term" value="P:formaldehyde catabolic process"/>
    <property type="evidence" value="ECO:0007669"/>
    <property type="project" value="InterPro"/>
</dbReference>
<dbReference type="SUPFAM" id="SSF53474">
    <property type="entry name" value="alpha/beta-Hydrolases"/>
    <property type="match status" value="1"/>
</dbReference>
<sequence length="283" mass="31745">MSSIKIEQIGSSKTFGGWTNSYNHPSETCGGEMKFSVFLPPQTESDPVPVLYWLSGLTCNHENFITKAGAQQFAAEHGIMLIAPDTSPRGAGVDGEDEDYDLGSGAGFYINATVDKWSVNYRMEDYIIQELPAIIGSNFPVLEGRESIFGHSMGGHGALTLAFKYPERFRSVSAFSPICAPSQCPWGEKAFSHYLGEDREVWKKHDVNELIQTSTLDIPLLIDQGSEDPFLEKELNFELFRKTCKRENQELKARLQDGYDHSYNFISTFMNEHIQHHSQALST</sequence>
<dbReference type="GO" id="GO:0018738">
    <property type="term" value="F:S-formylglutathione hydrolase activity"/>
    <property type="evidence" value="ECO:0007669"/>
    <property type="project" value="UniProtKB-EC"/>
</dbReference>
<dbReference type="Pfam" id="PF00756">
    <property type="entry name" value="Esterase"/>
    <property type="match status" value="1"/>
</dbReference>
<evidence type="ECO:0000256" key="1">
    <source>
        <dbReference type="ARBA" id="ARBA00005622"/>
    </source>
</evidence>
<name>A0A382C1R4_9ZZZZ</name>
<dbReference type="InterPro" id="IPR014186">
    <property type="entry name" value="S-formylglutathione_hydrol"/>
</dbReference>
<evidence type="ECO:0000256" key="3">
    <source>
        <dbReference type="ARBA" id="ARBA00022487"/>
    </source>
</evidence>
<accession>A0A382C1R4</accession>
<dbReference type="EMBL" id="UINC01032320">
    <property type="protein sequence ID" value="SVB19789.1"/>
    <property type="molecule type" value="Genomic_DNA"/>
</dbReference>
<dbReference type="GO" id="GO:0005829">
    <property type="term" value="C:cytosol"/>
    <property type="evidence" value="ECO:0007669"/>
    <property type="project" value="TreeGrafter"/>
</dbReference>
<proteinExistence type="inferred from homology"/>
<dbReference type="GO" id="GO:0052689">
    <property type="term" value="F:carboxylic ester hydrolase activity"/>
    <property type="evidence" value="ECO:0007669"/>
    <property type="project" value="UniProtKB-KW"/>
</dbReference>
<gene>
    <name evidence="5" type="ORF">METZ01_LOCUS172643</name>
</gene>
<dbReference type="FunFam" id="3.40.50.1820:FF:000002">
    <property type="entry name" value="S-formylglutathione hydrolase"/>
    <property type="match status" value="1"/>
</dbReference>
<dbReference type="PANTHER" id="PTHR10061:SF0">
    <property type="entry name" value="S-FORMYLGLUTATHIONE HYDROLASE"/>
    <property type="match status" value="1"/>
</dbReference>
<evidence type="ECO:0000313" key="5">
    <source>
        <dbReference type="EMBL" id="SVB19789.1"/>
    </source>
</evidence>